<feature type="transmembrane region" description="Helical" evidence="6">
    <location>
        <begin position="12"/>
        <end position="36"/>
    </location>
</feature>
<keyword evidence="2" id="KW-1003">Cell membrane</keyword>
<evidence type="ECO:0000256" key="3">
    <source>
        <dbReference type="ARBA" id="ARBA00022692"/>
    </source>
</evidence>
<dbReference type="AlphaFoldDB" id="A0A1M4XC27"/>
<dbReference type="Proteomes" id="UP000184462">
    <property type="component" value="Unassembled WGS sequence"/>
</dbReference>
<protein>
    <submittedName>
        <fullName evidence="7">Protein involved in gliding motility GldF</fullName>
    </submittedName>
</protein>
<evidence type="ECO:0000256" key="5">
    <source>
        <dbReference type="ARBA" id="ARBA00023136"/>
    </source>
</evidence>
<evidence type="ECO:0000256" key="6">
    <source>
        <dbReference type="SAM" id="Phobius"/>
    </source>
</evidence>
<dbReference type="InterPro" id="IPR019860">
    <property type="entry name" value="Motility-assoc_ABC_perm_GldF"/>
</dbReference>
<keyword evidence="5 6" id="KW-0472">Membrane</keyword>
<feature type="transmembrane region" description="Helical" evidence="6">
    <location>
        <begin position="220"/>
        <end position="238"/>
    </location>
</feature>
<name>A0A1M4XC27_9FLAO</name>
<organism evidence="7 8">
    <name type="scientific">Psychroflexus salarius</name>
    <dbReference type="NCBI Taxonomy" id="1155689"/>
    <lineage>
        <taxon>Bacteria</taxon>
        <taxon>Pseudomonadati</taxon>
        <taxon>Bacteroidota</taxon>
        <taxon>Flavobacteriia</taxon>
        <taxon>Flavobacteriales</taxon>
        <taxon>Flavobacteriaceae</taxon>
        <taxon>Psychroflexus</taxon>
    </lineage>
</organism>
<feature type="transmembrane region" description="Helical" evidence="6">
    <location>
        <begin position="56"/>
        <end position="73"/>
    </location>
</feature>
<dbReference type="PANTHER" id="PTHR30294:SF29">
    <property type="entry name" value="MULTIDRUG ABC TRANSPORTER PERMEASE YBHS-RELATED"/>
    <property type="match status" value="1"/>
</dbReference>
<sequence length="243" mass="27874">MIAILKKEFNLFFSSVLGYLIIVLFLISLGLFLWVFDSSFNIFNSGYANLTPFFELLPWVFIFLIPAICMRSFSEERKQGTIELLFTKPISTRALVYGKFWGAFLLAMISLIPTIGYVWTISSLKQYTNQIDLSAIITSYMGVCLMLFALISLSIFSSVLSKNQITAFILAVFFNLLLFYGFYGLSNFKLLGSEIYALEYLSLNFHYKAMSRGVIDTRNLIYFLSIAIIFNEFTRLKLNQLKA</sequence>
<keyword evidence="4 6" id="KW-1133">Transmembrane helix</keyword>
<dbReference type="NCBIfam" id="TIGR03518">
    <property type="entry name" value="ABC_perm_GldF"/>
    <property type="match status" value="1"/>
</dbReference>
<evidence type="ECO:0000256" key="4">
    <source>
        <dbReference type="ARBA" id="ARBA00022989"/>
    </source>
</evidence>
<dbReference type="GO" id="GO:0005886">
    <property type="term" value="C:plasma membrane"/>
    <property type="evidence" value="ECO:0007669"/>
    <property type="project" value="UniProtKB-SubCell"/>
</dbReference>
<keyword evidence="8" id="KW-1185">Reference proteome</keyword>
<feature type="transmembrane region" description="Helical" evidence="6">
    <location>
        <begin position="94"/>
        <end position="119"/>
    </location>
</feature>
<dbReference type="EMBL" id="FQTW01000008">
    <property type="protein sequence ID" value="SHE91084.1"/>
    <property type="molecule type" value="Genomic_DNA"/>
</dbReference>
<dbReference type="PANTHER" id="PTHR30294">
    <property type="entry name" value="MEMBRANE COMPONENT OF ABC TRANSPORTER YHHJ-RELATED"/>
    <property type="match status" value="1"/>
</dbReference>
<accession>A0A1M4XC27</accession>
<evidence type="ECO:0000256" key="2">
    <source>
        <dbReference type="ARBA" id="ARBA00022475"/>
    </source>
</evidence>
<keyword evidence="3 6" id="KW-0812">Transmembrane</keyword>
<comment type="subcellular location">
    <subcellularLocation>
        <location evidence="1">Cell membrane</location>
        <topology evidence="1">Multi-pass membrane protein</topology>
    </subcellularLocation>
</comment>
<dbReference type="OrthoDB" id="9794512at2"/>
<reference evidence="7 8" key="1">
    <citation type="submission" date="2016-11" db="EMBL/GenBank/DDBJ databases">
        <authorList>
            <person name="Jaros S."/>
            <person name="Januszkiewicz K."/>
            <person name="Wedrychowicz H."/>
        </authorList>
    </citation>
    <scope>NUCLEOTIDE SEQUENCE [LARGE SCALE GENOMIC DNA]</scope>
    <source>
        <strain evidence="7 8">DSM 25661</strain>
    </source>
</reference>
<proteinExistence type="predicted"/>
<evidence type="ECO:0000313" key="7">
    <source>
        <dbReference type="EMBL" id="SHE91084.1"/>
    </source>
</evidence>
<gene>
    <name evidence="7" type="ORF">SAMN05444278_10871</name>
</gene>
<dbReference type="Pfam" id="PF12679">
    <property type="entry name" value="ABC2_membrane_2"/>
    <property type="match status" value="1"/>
</dbReference>
<feature type="transmembrane region" description="Helical" evidence="6">
    <location>
        <begin position="165"/>
        <end position="183"/>
    </location>
</feature>
<dbReference type="InterPro" id="IPR051449">
    <property type="entry name" value="ABC-2_transporter_component"/>
</dbReference>
<evidence type="ECO:0000313" key="8">
    <source>
        <dbReference type="Proteomes" id="UP000184462"/>
    </source>
</evidence>
<feature type="transmembrane region" description="Helical" evidence="6">
    <location>
        <begin position="131"/>
        <end position="153"/>
    </location>
</feature>
<dbReference type="RefSeq" id="WP_073193449.1">
    <property type="nucleotide sequence ID" value="NZ_FQTW01000008.1"/>
</dbReference>
<dbReference type="STRING" id="1155689.SAMN05444278_10871"/>
<dbReference type="GO" id="GO:0140359">
    <property type="term" value="F:ABC-type transporter activity"/>
    <property type="evidence" value="ECO:0007669"/>
    <property type="project" value="InterPro"/>
</dbReference>
<evidence type="ECO:0000256" key="1">
    <source>
        <dbReference type="ARBA" id="ARBA00004651"/>
    </source>
</evidence>